<evidence type="ECO:0008006" key="3">
    <source>
        <dbReference type="Google" id="ProtNLM"/>
    </source>
</evidence>
<name>A0ABT8DD74_9RHOB</name>
<evidence type="ECO:0000313" key="1">
    <source>
        <dbReference type="EMBL" id="MDN3714329.1"/>
    </source>
</evidence>
<dbReference type="EMBL" id="JAUFRC010000004">
    <property type="protein sequence ID" value="MDN3714329.1"/>
    <property type="molecule type" value="Genomic_DNA"/>
</dbReference>
<comment type="caution">
    <text evidence="1">The sequence shown here is derived from an EMBL/GenBank/DDBJ whole genome shotgun (WGS) entry which is preliminary data.</text>
</comment>
<protein>
    <recommendedName>
        <fullName evidence="3">Helix-turn-helix domain-containing protein</fullName>
    </recommendedName>
</protein>
<organism evidence="1 2">
    <name type="scientific">Paracoccus cavernae</name>
    <dbReference type="NCBI Taxonomy" id="1571207"/>
    <lineage>
        <taxon>Bacteria</taxon>
        <taxon>Pseudomonadati</taxon>
        <taxon>Pseudomonadota</taxon>
        <taxon>Alphaproteobacteria</taxon>
        <taxon>Rhodobacterales</taxon>
        <taxon>Paracoccaceae</taxon>
        <taxon>Paracoccus</taxon>
    </lineage>
</organism>
<sequence length="181" mass="19795">MTIQTAAVSGRYFQTAGAILTGLNRRAPNPVRRQSHLTGSCEQSFWSKCSRAEVQQILLAARRYEVAGRQRGQRNGPLGGIALEVLVLMANLVRYKSGRLEPSLAYLMTTLKRSKDAIVRALAALRTHGFLDWLRRFTPVESDGAGPQIRQTSNAYRLSLPARAALCSPAGLTVPQCPTTS</sequence>
<proteinExistence type="predicted"/>
<dbReference type="Proteomes" id="UP001243846">
    <property type="component" value="Unassembled WGS sequence"/>
</dbReference>
<keyword evidence="2" id="KW-1185">Reference proteome</keyword>
<gene>
    <name evidence="1" type="ORF">QWZ10_25530</name>
</gene>
<evidence type="ECO:0000313" key="2">
    <source>
        <dbReference type="Proteomes" id="UP001243846"/>
    </source>
</evidence>
<accession>A0ABT8DD74</accession>
<reference evidence="2" key="1">
    <citation type="journal article" date="2019" name="Int. J. Syst. Evol. Microbiol.">
        <title>The Global Catalogue of Microorganisms (GCM) 10K type strain sequencing project: providing services to taxonomists for standard genome sequencing and annotation.</title>
        <authorList>
            <consortium name="The Broad Institute Genomics Platform"/>
            <consortium name="The Broad Institute Genome Sequencing Center for Infectious Disease"/>
            <person name="Wu L."/>
            <person name="Ma J."/>
        </authorList>
    </citation>
    <scope>NUCLEOTIDE SEQUENCE [LARGE SCALE GENOMIC DNA]</scope>
    <source>
        <strain evidence="2">CECT 8482</strain>
    </source>
</reference>